<dbReference type="InterPro" id="IPR008844">
    <property type="entry name" value="Spore_GerAC-like"/>
</dbReference>
<comment type="subcellular location">
    <subcellularLocation>
        <location evidence="1">Membrane</location>
        <topology evidence="1">Lipid-anchor</topology>
    </subcellularLocation>
</comment>
<evidence type="ECO:0000256" key="4">
    <source>
        <dbReference type="ARBA" id="ARBA00022729"/>
    </source>
</evidence>
<keyword evidence="4" id="KW-0732">Signal</keyword>
<evidence type="ECO:0000313" key="11">
    <source>
        <dbReference type="Proteomes" id="UP001527882"/>
    </source>
</evidence>
<keyword evidence="7" id="KW-0449">Lipoprotein</keyword>
<keyword evidence="6" id="KW-0564">Palmitate</keyword>
<organism evidence="10 11">
    <name type="scientific">Paenibacillus gyeongsangnamensis</name>
    <dbReference type="NCBI Taxonomy" id="3388067"/>
    <lineage>
        <taxon>Bacteria</taxon>
        <taxon>Bacillati</taxon>
        <taxon>Bacillota</taxon>
        <taxon>Bacilli</taxon>
        <taxon>Bacillales</taxon>
        <taxon>Paenibacillaceae</taxon>
        <taxon>Paenibacillus</taxon>
    </lineage>
</organism>
<dbReference type="PROSITE" id="PS51257">
    <property type="entry name" value="PROKAR_LIPOPROTEIN"/>
    <property type="match status" value="1"/>
</dbReference>
<dbReference type="InterPro" id="IPR046953">
    <property type="entry name" value="Spore_GerAC-like_C"/>
</dbReference>
<dbReference type="Pfam" id="PF25198">
    <property type="entry name" value="Spore_GerAC_N"/>
    <property type="match status" value="1"/>
</dbReference>
<feature type="domain" description="Spore germination GerAC-like C-terminal" evidence="8">
    <location>
        <begin position="211"/>
        <end position="379"/>
    </location>
</feature>
<dbReference type="Pfam" id="PF05504">
    <property type="entry name" value="Spore_GerAC"/>
    <property type="match status" value="1"/>
</dbReference>
<evidence type="ECO:0000256" key="1">
    <source>
        <dbReference type="ARBA" id="ARBA00004635"/>
    </source>
</evidence>
<evidence type="ECO:0000256" key="3">
    <source>
        <dbReference type="ARBA" id="ARBA00022544"/>
    </source>
</evidence>
<keyword evidence="5" id="KW-0472">Membrane</keyword>
<evidence type="ECO:0000256" key="6">
    <source>
        <dbReference type="ARBA" id="ARBA00023139"/>
    </source>
</evidence>
<sequence>MIRMKWCKLIASVLCLSLITGCWDRSELNDIAFVLAAGIDLAENGQAEVTLQIALPTEMPSTMQGGRGGKRTVLVVSEKGRDGADILHKLQKRLSRQIFFGHRAVVIIGEKYARHGIDQFLDTLLRAPGSRYNSYFLTANGTTAKQALQTQYMLEAIPAIALKKMQLTGLGLSVKMDEFLDELSSSGRSPVTGALKAYNSKSEDGVLNIDEVAVYQENKLVGFLTPNEKKILIWRRGKLERSKMTAQVEPKVKGFKGTVGIEIMKAKADLRTKINNGMPEVTIVFKAKAKVLENDTRLDLSKGKNLKLVQSKFAGEIEGLIKSTLKHAQKQLKADIFGIGEELHIQHASYWKQNKDQWKDIYPGVPVTVQIDVKIQRTGRIQSPVYPKK</sequence>
<dbReference type="Gene3D" id="3.30.300.210">
    <property type="entry name" value="Nutrient germinant receptor protein C, domain 3"/>
    <property type="match status" value="1"/>
</dbReference>
<evidence type="ECO:0000256" key="5">
    <source>
        <dbReference type="ARBA" id="ARBA00023136"/>
    </source>
</evidence>
<dbReference type="RefSeq" id="WP_269881239.1">
    <property type="nucleotide sequence ID" value="NZ_JAQAGZ010000005.1"/>
</dbReference>
<accession>A0ABT4Q7H8</accession>
<dbReference type="InterPro" id="IPR038501">
    <property type="entry name" value="Spore_GerAC_C_sf"/>
</dbReference>
<evidence type="ECO:0000256" key="2">
    <source>
        <dbReference type="ARBA" id="ARBA00007886"/>
    </source>
</evidence>
<protein>
    <submittedName>
        <fullName evidence="10">Ger(X)C family spore germination protein</fullName>
    </submittedName>
</protein>
<keyword evidence="11" id="KW-1185">Reference proteome</keyword>
<proteinExistence type="inferred from homology"/>
<comment type="similarity">
    <text evidence="2">Belongs to the GerABKC lipoprotein family.</text>
</comment>
<dbReference type="PANTHER" id="PTHR35789">
    <property type="entry name" value="SPORE GERMINATION PROTEIN B3"/>
    <property type="match status" value="1"/>
</dbReference>
<comment type="caution">
    <text evidence="10">The sequence shown here is derived from an EMBL/GenBank/DDBJ whole genome shotgun (WGS) entry which is preliminary data.</text>
</comment>
<feature type="domain" description="Spore germination protein N-terminal" evidence="9">
    <location>
        <begin position="24"/>
        <end position="195"/>
    </location>
</feature>
<dbReference type="Proteomes" id="UP001527882">
    <property type="component" value="Unassembled WGS sequence"/>
</dbReference>
<dbReference type="InterPro" id="IPR057336">
    <property type="entry name" value="GerAC_N"/>
</dbReference>
<evidence type="ECO:0000256" key="7">
    <source>
        <dbReference type="ARBA" id="ARBA00023288"/>
    </source>
</evidence>
<evidence type="ECO:0000259" key="8">
    <source>
        <dbReference type="Pfam" id="PF05504"/>
    </source>
</evidence>
<dbReference type="PANTHER" id="PTHR35789:SF1">
    <property type="entry name" value="SPORE GERMINATION PROTEIN B3"/>
    <property type="match status" value="1"/>
</dbReference>
<reference evidence="10 11" key="1">
    <citation type="submission" date="2022-12" db="EMBL/GenBank/DDBJ databases">
        <title>Draft genome sequence of Paenibacillus sp. dW9.</title>
        <authorList>
            <person name="Choi E.-W."/>
            <person name="Kim D.-U."/>
        </authorList>
    </citation>
    <scope>NUCLEOTIDE SEQUENCE [LARGE SCALE GENOMIC DNA]</scope>
    <source>
        <strain evidence="11">dW9</strain>
    </source>
</reference>
<name>A0ABT4Q7H8_9BACL</name>
<evidence type="ECO:0000313" key="10">
    <source>
        <dbReference type="EMBL" id="MCZ8512789.1"/>
    </source>
</evidence>
<dbReference type="EMBL" id="JAQAGZ010000005">
    <property type="protein sequence ID" value="MCZ8512789.1"/>
    <property type="molecule type" value="Genomic_DNA"/>
</dbReference>
<gene>
    <name evidence="10" type="ORF">O9H85_10250</name>
</gene>
<evidence type="ECO:0000259" key="9">
    <source>
        <dbReference type="Pfam" id="PF25198"/>
    </source>
</evidence>
<dbReference type="NCBIfam" id="TIGR02887">
    <property type="entry name" value="spore_ger_x_C"/>
    <property type="match status" value="1"/>
</dbReference>
<keyword evidence="3" id="KW-0309">Germination</keyword>